<dbReference type="PROSITE" id="PS51257">
    <property type="entry name" value="PROKAR_LIPOPROTEIN"/>
    <property type="match status" value="1"/>
</dbReference>
<dbReference type="Pfam" id="PF14322">
    <property type="entry name" value="SusD-like_3"/>
    <property type="match status" value="1"/>
</dbReference>
<name>A0A9X2XTQ6_9BACT</name>
<evidence type="ECO:0000313" key="9">
    <source>
        <dbReference type="Proteomes" id="UP001155483"/>
    </source>
</evidence>
<evidence type="ECO:0000256" key="2">
    <source>
        <dbReference type="ARBA" id="ARBA00006275"/>
    </source>
</evidence>
<dbReference type="AlphaFoldDB" id="A0A9X2XTQ6"/>
<comment type="caution">
    <text evidence="8">The sequence shown here is derived from an EMBL/GenBank/DDBJ whole genome shotgun (WGS) entry which is preliminary data.</text>
</comment>
<evidence type="ECO:0000259" key="7">
    <source>
        <dbReference type="Pfam" id="PF14322"/>
    </source>
</evidence>
<gene>
    <name evidence="8" type="ORF">OCK74_03585</name>
</gene>
<comment type="subcellular location">
    <subcellularLocation>
        <location evidence="1">Cell outer membrane</location>
    </subcellularLocation>
</comment>
<evidence type="ECO:0000256" key="1">
    <source>
        <dbReference type="ARBA" id="ARBA00004442"/>
    </source>
</evidence>
<feature type="domain" description="SusD-like N-terminal" evidence="7">
    <location>
        <begin position="24"/>
        <end position="236"/>
    </location>
</feature>
<dbReference type="Proteomes" id="UP001155483">
    <property type="component" value="Unassembled WGS sequence"/>
</dbReference>
<keyword evidence="9" id="KW-1185">Reference proteome</keyword>
<dbReference type="SUPFAM" id="SSF48452">
    <property type="entry name" value="TPR-like"/>
    <property type="match status" value="1"/>
</dbReference>
<keyword evidence="3" id="KW-0732">Signal</keyword>
<keyword evidence="4" id="KW-0472">Membrane</keyword>
<evidence type="ECO:0000313" key="8">
    <source>
        <dbReference type="EMBL" id="MCU7548177.1"/>
    </source>
</evidence>
<proteinExistence type="inferred from homology"/>
<sequence>MKKQFLLPAVMIITVVTIISCKKDFLDETVESNYTLGTLTDSLSFESAIAGIQVQYGLWHTLQQDNVTSQGWLAAWQVGTDVAYNKSVADIDPYMVPYINYEKLTASDPVALFAWKWAYNLINNCNIVISKVDQVPMGLSNKNSIKAEASFYRAFAYHTLATLFGGVPITTEPTTEPKTDFVRAPLTEVDQLIISDLTFAKTNLPSIGNVKSNAGGKLYARANKAMASQLLAEVYLRTGEYAKAEQEADAVINSGDFSLTTSRYGIKVNQPGDPFSDMFIYGNQRRSQGNKEAIWVHELENPNTVIGGLGPASSSLFPGYIFAGPQHRRVWVPRYYNQKGMVIADTLGGRGIARMALTYFVIHQLYEPDDMRNSQYNIRRKFYYNDPTNANYGKEVIPGAGVDTNTAIVPYTTKWNAYDPNAALGGTNSIKDIIVMRLGETYLLKAEAQFKQGNSAGAAATLNILRARAHASLIAASQVSMDFILDERARELLAEENRRMTLMRTKTLVERAAGRGLKITGLASKHLLLPIPISEIQLNKDALLEQNPGY</sequence>
<evidence type="ECO:0000256" key="3">
    <source>
        <dbReference type="ARBA" id="ARBA00022729"/>
    </source>
</evidence>
<dbReference type="GO" id="GO:0009279">
    <property type="term" value="C:cell outer membrane"/>
    <property type="evidence" value="ECO:0007669"/>
    <property type="project" value="UniProtKB-SubCell"/>
</dbReference>
<evidence type="ECO:0000259" key="6">
    <source>
        <dbReference type="Pfam" id="PF07980"/>
    </source>
</evidence>
<dbReference type="InterPro" id="IPR033985">
    <property type="entry name" value="SusD-like_N"/>
</dbReference>
<dbReference type="EMBL" id="JAOTIF010000001">
    <property type="protein sequence ID" value="MCU7548177.1"/>
    <property type="molecule type" value="Genomic_DNA"/>
</dbReference>
<dbReference type="InterPro" id="IPR011990">
    <property type="entry name" value="TPR-like_helical_dom_sf"/>
</dbReference>
<dbReference type="InterPro" id="IPR012944">
    <property type="entry name" value="SusD_RagB_dom"/>
</dbReference>
<keyword evidence="5" id="KW-0998">Cell outer membrane</keyword>
<reference evidence="8" key="2">
    <citation type="submission" date="2023-04" db="EMBL/GenBank/DDBJ databases">
        <title>Paracnuella aquatica gen. nov., sp. nov., a member of the family Chitinophagaceae isolated from a hot spring.</title>
        <authorList>
            <person name="Wang C."/>
        </authorList>
    </citation>
    <scope>NUCLEOTIDE SEQUENCE</scope>
    <source>
        <strain evidence="8">LB-8</strain>
    </source>
</reference>
<evidence type="ECO:0000256" key="5">
    <source>
        <dbReference type="ARBA" id="ARBA00023237"/>
    </source>
</evidence>
<reference evidence="8" key="1">
    <citation type="submission" date="2022-09" db="EMBL/GenBank/DDBJ databases">
        <authorList>
            <person name="Yuan C."/>
            <person name="Ke Z."/>
        </authorList>
    </citation>
    <scope>NUCLEOTIDE SEQUENCE</scope>
    <source>
        <strain evidence="8">LB-8</strain>
    </source>
</reference>
<organism evidence="8 9">
    <name type="scientific">Paraflavisolibacter caeni</name>
    <dbReference type="NCBI Taxonomy" id="2982496"/>
    <lineage>
        <taxon>Bacteria</taxon>
        <taxon>Pseudomonadati</taxon>
        <taxon>Bacteroidota</taxon>
        <taxon>Chitinophagia</taxon>
        <taxon>Chitinophagales</taxon>
        <taxon>Chitinophagaceae</taxon>
        <taxon>Paraflavisolibacter</taxon>
    </lineage>
</organism>
<dbReference type="RefSeq" id="WP_279295621.1">
    <property type="nucleotide sequence ID" value="NZ_JAOTIF010000001.1"/>
</dbReference>
<dbReference type="Pfam" id="PF07980">
    <property type="entry name" value="SusD_RagB"/>
    <property type="match status" value="1"/>
</dbReference>
<protein>
    <submittedName>
        <fullName evidence="8">RagB/SusD family nutrient uptake outer membrane protein</fullName>
    </submittedName>
</protein>
<evidence type="ECO:0000256" key="4">
    <source>
        <dbReference type="ARBA" id="ARBA00023136"/>
    </source>
</evidence>
<accession>A0A9X2XTQ6</accession>
<dbReference type="Gene3D" id="1.25.40.390">
    <property type="match status" value="1"/>
</dbReference>
<comment type="similarity">
    <text evidence="2">Belongs to the SusD family.</text>
</comment>
<feature type="domain" description="RagB/SusD" evidence="6">
    <location>
        <begin position="372"/>
        <end position="550"/>
    </location>
</feature>